<proteinExistence type="predicted"/>
<gene>
    <name evidence="1" type="ORF">IO89_08470</name>
</gene>
<protein>
    <recommendedName>
        <fullName evidence="3">Carboxypeptidase-like regulatory domain-containing protein</fullName>
    </recommendedName>
</protein>
<keyword evidence="2" id="KW-1185">Reference proteome</keyword>
<accession>A0A085BHP9</accession>
<dbReference type="GeneID" id="93134111"/>
<dbReference type="eggNOG" id="ENOG5033BIF">
    <property type="taxonomic scope" value="Bacteria"/>
</dbReference>
<organism evidence="1 2">
    <name type="scientific">Epilithonimonas lactis</name>
    <dbReference type="NCBI Taxonomy" id="421072"/>
    <lineage>
        <taxon>Bacteria</taxon>
        <taxon>Pseudomonadati</taxon>
        <taxon>Bacteroidota</taxon>
        <taxon>Flavobacteriia</taxon>
        <taxon>Flavobacteriales</taxon>
        <taxon>Weeksellaceae</taxon>
        <taxon>Chryseobacterium group</taxon>
        <taxon>Epilithonimonas</taxon>
    </lineage>
</organism>
<dbReference type="Proteomes" id="UP000028623">
    <property type="component" value="Unassembled WGS sequence"/>
</dbReference>
<dbReference type="OrthoDB" id="1220906at2"/>
<dbReference type="STRING" id="421072.SAMN04488097_2308"/>
<evidence type="ECO:0000313" key="1">
    <source>
        <dbReference type="EMBL" id="KFC21994.1"/>
    </source>
</evidence>
<name>A0A085BHP9_9FLAO</name>
<dbReference type="AlphaFoldDB" id="A0A085BHP9"/>
<comment type="caution">
    <text evidence="1">The sequence shown here is derived from an EMBL/GenBank/DDBJ whole genome shotgun (WGS) entry which is preliminary data.</text>
</comment>
<evidence type="ECO:0008006" key="3">
    <source>
        <dbReference type="Google" id="ProtNLM"/>
    </source>
</evidence>
<reference evidence="1 2" key="1">
    <citation type="submission" date="2014-07" db="EMBL/GenBank/DDBJ databases">
        <title>Epilithonimonas lactis LMG 22401 Genome.</title>
        <authorList>
            <person name="Pipes S.E."/>
            <person name="Stropko S.J."/>
        </authorList>
    </citation>
    <scope>NUCLEOTIDE SEQUENCE [LARGE SCALE GENOMIC DNA]</scope>
    <source>
        <strain evidence="1 2">LMG 24401</strain>
    </source>
</reference>
<dbReference type="RefSeq" id="WP_028123564.1">
    <property type="nucleotide sequence ID" value="NZ_FOFI01000003.1"/>
</dbReference>
<evidence type="ECO:0000313" key="2">
    <source>
        <dbReference type="Proteomes" id="UP000028623"/>
    </source>
</evidence>
<sequence>MKSILFLIAYLGLSLQFYFPQNIKVRIIDSEENKPLQNVRIMSDNVVLYSNDDGEVELKNDKKPLNIFAQGYEELTLESLTPIIKLKPLYKDIEEVKISKIDIRQMFQNALKDYLSIYYSKPSLYQSTIKQKGYIDGKMINLLIANIDIWALANAYNFKAQDNVDSFVQIGFNNIKYFKTKVSSNDYPFNTDIQITPKNFIQKLFFNSEIIGFLNDTKNSVFVSKILSENQNIQIIYFETKDEINTYKGKFTYSKTDKVISSFDLYITNMSQSFKNKNKRGEAYEGVATSNNIKYDFYKKDGKYLPALVYTEIKGYALYKEKKYPVSFIQEINFQKFLESDKKGLKNKIDLNKNLTENIANKEIKENNTLLSKEEQKFIDEP</sequence>
<dbReference type="EMBL" id="JPLY01000003">
    <property type="protein sequence ID" value="KFC21994.1"/>
    <property type="molecule type" value="Genomic_DNA"/>
</dbReference>